<sequence length="186" mass="21013">MMVDSTIRNLEKEDLQAILRNILSMHPSLTESFKLEATKRLKGFKDMESVTLFEKKVGSSEYQLKEDVFEKYEKRIRGLIGIGLAPVALDKLHNIVEQVCGITYDEETETGEIIVDKLAIIDGDIVQTVTGLKEMGDQQDDVYSVANKLLAVLKVCKSTFEEKNSECEFPFDRGEKVLVDYCAAHD</sequence>
<name>A0A9P8PTQ1_9ASCO</name>
<organism evidence="1 2">
    <name type="scientific">Ogataea polymorpha</name>
    <dbReference type="NCBI Taxonomy" id="460523"/>
    <lineage>
        <taxon>Eukaryota</taxon>
        <taxon>Fungi</taxon>
        <taxon>Dikarya</taxon>
        <taxon>Ascomycota</taxon>
        <taxon>Saccharomycotina</taxon>
        <taxon>Pichiomycetes</taxon>
        <taxon>Pichiales</taxon>
        <taxon>Pichiaceae</taxon>
        <taxon>Ogataea</taxon>
    </lineage>
</organism>
<reference evidence="1" key="2">
    <citation type="submission" date="2021-01" db="EMBL/GenBank/DDBJ databases">
        <authorList>
            <person name="Schikora-Tamarit M.A."/>
        </authorList>
    </citation>
    <scope>NUCLEOTIDE SEQUENCE</scope>
    <source>
        <strain evidence="1">NCAIM Y.01608</strain>
    </source>
</reference>
<comment type="caution">
    <text evidence="1">The sequence shown here is derived from an EMBL/GenBank/DDBJ whole genome shotgun (WGS) entry which is preliminary data.</text>
</comment>
<keyword evidence="2" id="KW-1185">Reference proteome</keyword>
<dbReference type="Proteomes" id="UP000788993">
    <property type="component" value="Unassembled WGS sequence"/>
</dbReference>
<dbReference type="EMBL" id="JAEUBD010000095">
    <property type="protein sequence ID" value="KAH3678101.1"/>
    <property type="molecule type" value="Genomic_DNA"/>
</dbReference>
<accession>A0A9P8PTQ1</accession>
<evidence type="ECO:0000313" key="1">
    <source>
        <dbReference type="EMBL" id="KAH3678101.1"/>
    </source>
</evidence>
<dbReference type="AlphaFoldDB" id="A0A9P8PTQ1"/>
<reference evidence="1" key="1">
    <citation type="journal article" date="2021" name="Open Biol.">
        <title>Shared evolutionary footprints suggest mitochondrial oxidative damage underlies multiple complex I losses in fungi.</title>
        <authorList>
            <person name="Schikora-Tamarit M.A."/>
            <person name="Marcet-Houben M."/>
            <person name="Nosek J."/>
            <person name="Gabaldon T."/>
        </authorList>
    </citation>
    <scope>NUCLEOTIDE SEQUENCE</scope>
    <source>
        <strain evidence="1">NCAIM Y.01608</strain>
    </source>
</reference>
<proteinExistence type="predicted"/>
<evidence type="ECO:0000313" key="2">
    <source>
        <dbReference type="Proteomes" id="UP000788993"/>
    </source>
</evidence>
<gene>
    <name evidence="1" type="ORF">OGATHE_000756</name>
</gene>
<protein>
    <submittedName>
        <fullName evidence="1">Uncharacterized protein</fullName>
    </submittedName>
</protein>